<protein>
    <recommendedName>
        <fullName evidence="5">Actin-related protein 4</fullName>
    </recommendedName>
</protein>
<dbReference type="InterPro" id="IPR043129">
    <property type="entry name" value="ATPase_NBD"/>
</dbReference>
<evidence type="ECO:0000313" key="3">
    <source>
        <dbReference type="EMBL" id="TKA27903.1"/>
    </source>
</evidence>
<dbReference type="Proteomes" id="UP000308549">
    <property type="component" value="Unassembled WGS sequence"/>
</dbReference>
<dbReference type="PANTHER" id="PTHR11937">
    <property type="entry name" value="ACTIN"/>
    <property type="match status" value="1"/>
</dbReference>
<evidence type="ECO:0008006" key="5">
    <source>
        <dbReference type="Google" id="ProtNLM"/>
    </source>
</evidence>
<evidence type="ECO:0000256" key="1">
    <source>
        <dbReference type="RuleBase" id="RU000487"/>
    </source>
</evidence>
<organism evidence="3 4">
    <name type="scientific">Salinomyces thailandicus</name>
    <dbReference type="NCBI Taxonomy" id="706561"/>
    <lineage>
        <taxon>Eukaryota</taxon>
        <taxon>Fungi</taxon>
        <taxon>Dikarya</taxon>
        <taxon>Ascomycota</taxon>
        <taxon>Pezizomycotina</taxon>
        <taxon>Dothideomycetes</taxon>
        <taxon>Dothideomycetidae</taxon>
        <taxon>Mycosphaerellales</taxon>
        <taxon>Teratosphaeriaceae</taxon>
        <taxon>Salinomyces</taxon>
    </lineage>
</organism>
<dbReference type="SUPFAM" id="SSF53067">
    <property type="entry name" value="Actin-like ATPase domain"/>
    <property type="match status" value="2"/>
</dbReference>
<dbReference type="Gene3D" id="3.90.640.10">
    <property type="entry name" value="Actin, Chain A, domain 4"/>
    <property type="match status" value="1"/>
</dbReference>
<dbReference type="FunFam" id="3.30.420.40:FF:000058">
    <property type="entry name" value="Putative actin-related protein 5"/>
    <property type="match status" value="1"/>
</dbReference>
<dbReference type="AlphaFoldDB" id="A0A4U0TZ97"/>
<evidence type="ECO:0000256" key="2">
    <source>
        <dbReference type="SAM" id="MobiDB-lite"/>
    </source>
</evidence>
<dbReference type="Gene3D" id="3.30.420.40">
    <property type="match status" value="3"/>
</dbReference>
<gene>
    <name evidence="3" type="ORF">B0A50_03968</name>
</gene>
<keyword evidence="4" id="KW-1185">Reference proteome</keyword>
<dbReference type="SMART" id="SM00268">
    <property type="entry name" value="ACTIN"/>
    <property type="match status" value="1"/>
</dbReference>
<dbReference type="EMBL" id="NAJL01000020">
    <property type="protein sequence ID" value="TKA27903.1"/>
    <property type="molecule type" value="Genomic_DNA"/>
</dbReference>
<evidence type="ECO:0000313" key="4">
    <source>
        <dbReference type="Proteomes" id="UP000308549"/>
    </source>
</evidence>
<dbReference type="Pfam" id="PF00022">
    <property type="entry name" value="Actin"/>
    <property type="match status" value="1"/>
</dbReference>
<accession>A0A4U0TZ97</accession>
<sequence length="471" mass="51225">MATTSTLPLPPTQAPLKDEYGGDEINALILDPGSHSTRAGFAGEDTPKSVVPTHYGVRPDGHRLFGENAIHLPRPDMEIRNPFDTEGLVEDWDTAARLWEYTITSRLTGARSAPTPPSPAKDENGDVSMDAGTEQMQEEQEKALAEYPLLMSEPGWNPARARERTIELAMEDWGVPAFFLAKTGQLAAYANGKATALVVDVGHQNTSVTALWEGMALKKSIVKSPLAGAFLNTQLRHLFTTTTPPIPLTPHYTIASKTSVDAGHPANATYTHFPQPPHPTFRALEEDRVLLSFKESIIQTWPGPGRLDQNLDAARATPPRPFEFPNGYNTTFAVDRYRPAEPLFAATTATTSSSSGTSPPATKPDDTLPSLVARSLQTCDVDARPHLLANVILTGAGSLIEKLPERLQADLQALYPNPRVRVIASSGTVERKFGAWIGGSVLGSLGSFHQMWVSRREYEEFGAGVVEKRCK</sequence>
<dbReference type="PROSITE" id="PS00432">
    <property type="entry name" value="ACTINS_2"/>
    <property type="match status" value="1"/>
</dbReference>
<feature type="region of interest" description="Disordered" evidence="2">
    <location>
        <begin position="109"/>
        <end position="128"/>
    </location>
</feature>
<dbReference type="OrthoDB" id="5132116at2759"/>
<name>A0A4U0TZ97_9PEZI</name>
<dbReference type="InterPro" id="IPR004001">
    <property type="entry name" value="Actin_CS"/>
</dbReference>
<comment type="similarity">
    <text evidence="1">Belongs to the actin family.</text>
</comment>
<dbReference type="CDD" id="cd13395">
    <property type="entry name" value="ASKHA_NBD_Arp4_ACTL6-like"/>
    <property type="match status" value="1"/>
</dbReference>
<comment type="caution">
    <text evidence="3">The sequence shown here is derived from an EMBL/GenBank/DDBJ whole genome shotgun (WGS) entry which is preliminary data.</text>
</comment>
<reference evidence="3 4" key="1">
    <citation type="submission" date="2017-03" db="EMBL/GenBank/DDBJ databases">
        <title>Genomes of endolithic fungi from Antarctica.</title>
        <authorList>
            <person name="Coleine C."/>
            <person name="Masonjones S."/>
            <person name="Stajich J.E."/>
        </authorList>
    </citation>
    <scope>NUCLEOTIDE SEQUENCE [LARGE SCALE GENOMIC DNA]</scope>
    <source>
        <strain evidence="3 4">CCFEE 6315</strain>
    </source>
</reference>
<dbReference type="InterPro" id="IPR004000">
    <property type="entry name" value="Actin"/>
</dbReference>
<proteinExistence type="inferred from homology"/>